<gene>
    <name evidence="5" type="ORF">MXD59_21280</name>
</gene>
<feature type="region of interest" description="Disordered" evidence="3">
    <location>
        <begin position="134"/>
        <end position="154"/>
    </location>
</feature>
<dbReference type="EMBL" id="JALKFT010000030">
    <property type="protein sequence ID" value="MCK9878271.1"/>
    <property type="molecule type" value="Genomic_DNA"/>
</dbReference>
<proteinExistence type="predicted"/>
<dbReference type="SUPFAM" id="SSF53271">
    <property type="entry name" value="PRTase-like"/>
    <property type="match status" value="1"/>
</dbReference>
<name>A0ABT0K3F7_9ACTN</name>
<dbReference type="InterPro" id="IPR000836">
    <property type="entry name" value="PRTase_dom"/>
</dbReference>
<keyword evidence="1" id="KW-0328">Glycosyltransferase</keyword>
<evidence type="ECO:0000313" key="5">
    <source>
        <dbReference type="EMBL" id="MCK9878271.1"/>
    </source>
</evidence>
<comment type="caution">
    <text evidence="5">The sequence shown here is derived from an EMBL/GenBank/DDBJ whole genome shotgun (WGS) entry which is preliminary data.</text>
</comment>
<organism evidence="5 6">
    <name type="scientific">Frankia umida</name>
    <dbReference type="NCBI Taxonomy" id="573489"/>
    <lineage>
        <taxon>Bacteria</taxon>
        <taxon>Bacillati</taxon>
        <taxon>Actinomycetota</taxon>
        <taxon>Actinomycetes</taxon>
        <taxon>Frankiales</taxon>
        <taxon>Frankiaceae</taxon>
        <taxon>Frankia</taxon>
    </lineage>
</organism>
<evidence type="ECO:0000256" key="3">
    <source>
        <dbReference type="SAM" id="MobiDB-lite"/>
    </source>
</evidence>
<dbReference type="PANTHER" id="PTHR43363:SF2">
    <property type="entry name" value="PHOSPHORIBOSYLTRANSFERASE"/>
    <property type="match status" value="1"/>
</dbReference>
<evidence type="ECO:0000259" key="4">
    <source>
        <dbReference type="Pfam" id="PF00156"/>
    </source>
</evidence>
<dbReference type="Proteomes" id="UP001201873">
    <property type="component" value="Unassembled WGS sequence"/>
</dbReference>
<feature type="domain" description="Phosphoribosyltransferase" evidence="4">
    <location>
        <begin position="6"/>
        <end position="131"/>
    </location>
</feature>
<protein>
    <recommendedName>
        <fullName evidence="4">Phosphoribosyltransferase domain-containing protein</fullName>
    </recommendedName>
</protein>
<accession>A0ABT0K3F7</accession>
<evidence type="ECO:0000256" key="1">
    <source>
        <dbReference type="ARBA" id="ARBA00022676"/>
    </source>
</evidence>
<dbReference type="PANTHER" id="PTHR43363">
    <property type="entry name" value="HYPOXANTHINE PHOSPHORIBOSYLTRANSFERASE"/>
    <property type="match status" value="1"/>
</dbReference>
<dbReference type="RefSeq" id="WP_248826398.1">
    <property type="nucleotide sequence ID" value="NZ_JALKFT010000030.1"/>
</dbReference>
<dbReference type="Gene3D" id="3.40.50.2020">
    <property type="match status" value="1"/>
</dbReference>
<dbReference type="InterPro" id="IPR029057">
    <property type="entry name" value="PRTase-like"/>
</dbReference>
<dbReference type="Pfam" id="PF00156">
    <property type="entry name" value="Pribosyltran"/>
    <property type="match status" value="1"/>
</dbReference>
<dbReference type="CDD" id="cd06223">
    <property type="entry name" value="PRTases_typeI"/>
    <property type="match status" value="1"/>
</dbReference>
<reference evidence="5 6" key="1">
    <citation type="submission" date="2022-04" db="EMBL/GenBank/DDBJ databases">
        <title>Genome diversity in the genus Frankia.</title>
        <authorList>
            <person name="Carlos-Shanley C."/>
            <person name="Hahn D."/>
        </authorList>
    </citation>
    <scope>NUCLEOTIDE SEQUENCE [LARGE SCALE GENOMIC DNA]</scope>
    <source>
        <strain evidence="5 6">Ag45/Mut15</strain>
    </source>
</reference>
<evidence type="ECO:0000313" key="6">
    <source>
        <dbReference type="Proteomes" id="UP001201873"/>
    </source>
</evidence>
<keyword evidence="2" id="KW-0808">Transferase</keyword>
<sequence length="172" mass="18273">MDADVLTWPELTDITEQLAAAVAADAVPDVIVGILRGGMVPAVLLAHRLGVRDVRALPITHTRYDGVNAPKTERPMLAYPGSVGRLEGRDVLVVDDVMGSGETLEAACGHLAGQGARRIRSAICLRNRANQPVADTAGAGDDVADDGGGDARTPTYLGREIQRWVVFPWEQP</sequence>
<evidence type="ECO:0000256" key="2">
    <source>
        <dbReference type="ARBA" id="ARBA00022679"/>
    </source>
</evidence>
<keyword evidence="6" id="KW-1185">Reference proteome</keyword>